<feature type="non-terminal residue" evidence="1">
    <location>
        <position position="141"/>
    </location>
</feature>
<reference evidence="1" key="1">
    <citation type="journal article" date="2019" name="Sci. Rep.">
        <title>Draft genome of Tanacetum cinerariifolium, the natural source of mosquito coil.</title>
        <authorList>
            <person name="Yamashiro T."/>
            <person name="Shiraishi A."/>
            <person name="Satake H."/>
            <person name="Nakayama K."/>
        </authorList>
    </citation>
    <scope>NUCLEOTIDE SEQUENCE</scope>
</reference>
<sequence>MQVEDLEKSVTRAEIRMAVWSCGENKSPGLDGYSFKFFRKYWNIVGIDFCEAVEYFFSKGIFPIGCNASFIALIPKVLDAKFVSDYRPISLIGCIYKVVTKKQAMFFKVNFAKAYDSVRWDFLLDVLQAFGLGQTGISGLE</sequence>
<proteinExistence type="predicted"/>
<dbReference type="GO" id="GO:0003964">
    <property type="term" value="F:RNA-directed DNA polymerase activity"/>
    <property type="evidence" value="ECO:0007669"/>
    <property type="project" value="UniProtKB-KW"/>
</dbReference>
<dbReference type="EMBL" id="BKCJ011085771">
    <property type="protein sequence ID" value="GFC82692.1"/>
    <property type="molecule type" value="Genomic_DNA"/>
</dbReference>
<accession>A0A699RFB4</accession>
<keyword evidence="1" id="KW-0695">RNA-directed DNA polymerase</keyword>
<name>A0A699RFB4_TANCI</name>
<protein>
    <submittedName>
        <fullName evidence="1">RNA-directed DNA polymerase, eukaryota, reverse transcriptase zinc-binding domain protein</fullName>
    </submittedName>
</protein>
<evidence type="ECO:0000313" key="1">
    <source>
        <dbReference type="EMBL" id="GFC82692.1"/>
    </source>
</evidence>
<keyword evidence="1" id="KW-0808">Transferase</keyword>
<keyword evidence="1" id="KW-0548">Nucleotidyltransferase</keyword>
<dbReference type="AlphaFoldDB" id="A0A699RFB4"/>
<comment type="caution">
    <text evidence="1">The sequence shown here is derived from an EMBL/GenBank/DDBJ whole genome shotgun (WGS) entry which is preliminary data.</text>
</comment>
<dbReference type="PANTHER" id="PTHR46890">
    <property type="entry name" value="NON-LTR RETROLELEMENT REVERSE TRANSCRIPTASE-LIKE PROTEIN-RELATED"/>
    <property type="match status" value="1"/>
</dbReference>
<dbReference type="PANTHER" id="PTHR46890:SF48">
    <property type="entry name" value="RNA-DIRECTED DNA POLYMERASE"/>
    <property type="match status" value="1"/>
</dbReference>
<gene>
    <name evidence="1" type="ORF">Tci_854662</name>
</gene>
<dbReference type="InterPro" id="IPR052343">
    <property type="entry name" value="Retrotransposon-Effector_Assoc"/>
</dbReference>
<organism evidence="1">
    <name type="scientific">Tanacetum cinerariifolium</name>
    <name type="common">Dalmatian daisy</name>
    <name type="synonym">Chrysanthemum cinerariifolium</name>
    <dbReference type="NCBI Taxonomy" id="118510"/>
    <lineage>
        <taxon>Eukaryota</taxon>
        <taxon>Viridiplantae</taxon>
        <taxon>Streptophyta</taxon>
        <taxon>Embryophyta</taxon>
        <taxon>Tracheophyta</taxon>
        <taxon>Spermatophyta</taxon>
        <taxon>Magnoliopsida</taxon>
        <taxon>eudicotyledons</taxon>
        <taxon>Gunneridae</taxon>
        <taxon>Pentapetalae</taxon>
        <taxon>asterids</taxon>
        <taxon>campanulids</taxon>
        <taxon>Asterales</taxon>
        <taxon>Asteraceae</taxon>
        <taxon>Asteroideae</taxon>
        <taxon>Anthemideae</taxon>
        <taxon>Anthemidinae</taxon>
        <taxon>Tanacetum</taxon>
    </lineage>
</organism>